<dbReference type="Proteomes" id="UP001172102">
    <property type="component" value="Unassembled WGS sequence"/>
</dbReference>
<evidence type="ECO:0000313" key="2">
    <source>
        <dbReference type="Proteomes" id="UP001172102"/>
    </source>
</evidence>
<evidence type="ECO:0000313" key="1">
    <source>
        <dbReference type="EMBL" id="KAK0711918.1"/>
    </source>
</evidence>
<protein>
    <submittedName>
        <fullName evidence="1">Uncharacterized protein</fullName>
    </submittedName>
</protein>
<name>A0AA40DU45_9PEZI</name>
<dbReference type="EMBL" id="JAUKUA010000005">
    <property type="protein sequence ID" value="KAK0711918.1"/>
    <property type="molecule type" value="Genomic_DNA"/>
</dbReference>
<organism evidence="1 2">
    <name type="scientific">Lasiosphaeris hirsuta</name>
    <dbReference type="NCBI Taxonomy" id="260670"/>
    <lineage>
        <taxon>Eukaryota</taxon>
        <taxon>Fungi</taxon>
        <taxon>Dikarya</taxon>
        <taxon>Ascomycota</taxon>
        <taxon>Pezizomycotina</taxon>
        <taxon>Sordariomycetes</taxon>
        <taxon>Sordariomycetidae</taxon>
        <taxon>Sordariales</taxon>
        <taxon>Lasiosphaeriaceae</taxon>
        <taxon>Lasiosphaeris</taxon>
    </lineage>
</organism>
<dbReference type="AlphaFoldDB" id="A0AA40DU45"/>
<sequence length="163" mass="17945">MAQHLNPDVSLFAQSIRKQIATAAPLGFLLFLPADADQVITSIYSIHHRPTSSPRDAIGPSANTHCSVFGRGSTAHPTTGSSVPFLRSSRCETAPICQNWLSIHSCVRIWACSNDSCHARRRICHLPTADDLDQYHNLEHEAAKLANYLLLYFPSAALTQPLR</sequence>
<comment type="caution">
    <text evidence="1">The sequence shown here is derived from an EMBL/GenBank/DDBJ whole genome shotgun (WGS) entry which is preliminary data.</text>
</comment>
<proteinExistence type="predicted"/>
<gene>
    <name evidence="1" type="ORF">B0H67DRAFT_303032</name>
</gene>
<reference evidence="1" key="1">
    <citation type="submission" date="2023-06" db="EMBL/GenBank/DDBJ databases">
        <title>Genome-scale phylogeny and comparative genomics of the fungal order Sordariales.</title>
        <authorList>
            <consortium name="Lawrence Berkeley National Laboratory"/>
            <person name="Hensen N."/>
            <person name="Bonometti L."/>
            <person name="Westerberg I."/>
            <person name="Brannstrom I.O."/>
            <person name="Guillou S."/>
            <person name="Cros-Aarteil S."/>
            <person name="Calhoun S."/>
            <person name="Haridas S."/>
            <person name="Kuo A."/>
            <person name="Mondo S."/>
            <person name="Pangilinan J."/>
            <person name="Riley R."/>
            <person name="Labutti K."/>
            <person name="Andreopoulos B."/>
            <person name="Lipzen A."/>
            <person name="Chen C."/>
            <person name="Yanf M."/>
            <person name="Daum C."/>
            <person name="Ng V."/>
            <person name="Clum A."/>
            <person name="Steindorff A."/>
            <person name="Ohm R."/>
            <person name="Martin F."/>
            <person name="Silar P."/>
            <person name="Natvig D."/>
            <person name="Lalanne C."/>
            <person name="Gautier V."/>
            <person name="Ament-Velasquez S.L."/>
            <person name="Kruys A."/>
            <person name="Hutchinson M.I."/>
            <person name="Powell A.J."/>
            <person name="Barry K."/>
            <person name="Miller A.N."/>
            <person name="Grigoriev I.V."/>
            <person name="Debuchy R."/>
            <person name="Gladieux P."/>
            <person name="Thoren M.H."/>
            <person name="Johannesson H."/>
        </authorList>
    </citation>
    <scope>NUCLEOTIDE SEQUENCE</scope>
    <source>
        <strain evidence="1">SMH4607-1</strain>
    </source>
</reference>
<accession>A0AA40DU45</accession>
<keyword evidence="2" id="KW-1185">Reference proteome</keyword>